<keyword evidence="3" id="KW-0418">Kinase</keyword>
<keyword evidence="4" id="KW-1185">Reference proteome</keyword>
<dbReference type="AlphaFoldDB" id="A0AAN7HL24"/>
<keyword evidence="3" id="KW-0808">Transferase</keyword>
<evidence type="ECO:0000313" key="4">
    <source>
        <dbReference type="Proteomes" id="UP001303647"/>
    </source>
</evidence>
<accession>A0AAN7HL24</accession>
<organism evidence="3 4">
    <name type="scientific">Corynascus novoguineensis</name>
    <dbReference type="NCBI Taxonomy" id="1126955"/>
    <lineage>
        <taxon>Eukaryota</taxon>
        <taxon>Fungi</taxon>
        <taxon>Dikarya</taxon>
        <taxon>Ascomycota</taxon>
        <taxon>Pezizomycotina</taxon>
        <taxon>Sordariomycetes</taxon>
        <taxon>Sordariomycetidae</taxon>
        <taxon>Sordariales</taxon>
        <taxon>Chaetomiaceae</taxon>
        <taxon>Corynascus</taxon>
    </lineage>
</organism>
<dbReference type="SUPFAM" id="SSF56112">
    <property type="entry name" value="Protein kinase-like (PK-like)"/>
    <property type="match status" value="1"/>
</dbReference>
<dbReference type="InterPro" id="IPR002575">
    <property type="entry name" value="Aminoglycoside_PTrfase"/>
</dbReference>
<reference evidence="3" key="1">
    <citation type="journal article" date="2023" name="Mol. Phylogenet. Evol.">
        <title>Genome-scale phylogeny and comparative genomics of the fungal order Sordariales.</title>
        <authorList>
            <person name="Hensen N."/>
            <person name="Bonometti L."/>
            <person name="Westerberg I."/>
            <person name="Brannstrom I.O."/>
            <person name="Guillou S."/>
            <person name="Cros-Aarteil S."/>
            <person name="Calhoun S."/>
            <person name="Haridas S."/>
            <person name="Kuo A."/>
            <person name="Mondo S."/>
            <person name="Pangilinan J."/>
            <person name="Riley R."/>
            <person name="LaButti K."/>
            <person name="Andreopoulos B."/>
            <person name="Lipzen A."/>
            <person name="Chen C."/>
            <person name="Yan M."/>
            <person name="Daum C."/>
            <person name="Ng V."/>
            <person name="Clum A."/>
            <person name="Steindorff A."/>
            <person name="Ohm R.A."/>
            <person name="Martin F."/>
            <person name="Silar P."/>
            <person name="Natvig D.O."/>
            <person name="Lalanne C."/>
            <person name="Gautier V."/>
            <person name="Ament-Velasquez S.L."/>
            <person name="Kruys A."/>
            <person name="Hutchinson M.I."/>
            <person name="Powell A.J."/>
            <person name="Barry K."/>
            <person name="Miller A.N."/>
            <person name="Grigoriev I.V."/>
            <person name="Debuchy R."/>
            <person name="Gladieux P."/>
            <person name="Hiltunen Thoren M."/>
            <person name="Johannesson H."/>
        </authorList>
    </citation>
    <scope>NUCLEOTIDE SEQUENCE</scope>
    <source>
        <strain evidence="3">CBS 359.72</strain>
    </source>
</reference>
<feature type="compositionally biased region" description="Low complexity" evidence="1">
    <location>
        <begin position="1"/>
        <end position="20"/>
    </location>
</feature>
<evidence type="ECO:0000259" key="2">
    <source>
        <dbReference type="Pfam" id="PF01636"/>
    </source>
</evidence>
<proteinExistence type="predicted"/>
<dbReference type="PANTHER" id="PTHR21310:SF54">
    <property type="entry name" value="AMINOGLYCOSIDE PHOSPHOTRANSFERASE DOMAIN-CONTAINING PROTEIN"/>
    <property type="match status" value="1"/>
</dbReference>
<dbReference type="Proteomes" id="UP001303647">
    <property type="component" value="Unassembled WGS sequence"/>
</dbReference>
<reference evidence="3" key="2">
    <citation type="submission" date="2023-05" db="EMBL/GenBank/DDBJ databases">
        <authorList>
            <consortium name="Lawrence Berkeley National Laboratory"/>
            <person name="Steindorff A."/>
            <person name="Hensen N."/>
            <person name="Bonometti L."/>
            <person name="Westerberg I."/>
            <person name="Brannstrom I.O."/>
            <person name="Guillou S."/>
            <person name="Cros-Aarteil S."/>
            <person name="Calhoun S."/>
            <person name="Haridas S."/>
            <person name="Kuo A."/>
            <person name="Mondo S."/>
            <person name="Pangilinan J."/>
            <person name="Riley R."/>
            <person name="Labutti K."/>
            <person name="Andreopoulos B."/>
            <person name="Lipzen A."/>
            <person name="Chen C."/>
            <person name="Yanf M."/>
            <person name="Daum C."/>
            <person name="Ng V."/>
            <person name="Clum A."/>
            <person name="Ohm R."/>
            <person name="Martin F."/>
            <person name="Silar P."/>
            <person name="Natvig D."/>
            <person name="Lalanne C."/>
            <person name="Gautier V."/>
            <person name="Ament-Velasquez S.L."/>
            <person name="Kruys A."/>
            <person name="Hutchinson M.I."/>
            <person name="Powell A.J."/>
            <person name="Barry K."/>
            <person name="Miller A.N."/>
            <person name="Grigoriev I.V."/>
            <person name="Debuchy R."/>
            <person name="Gladieux P."/>
            <person name="Thoren M.H."/>
            <person name="Johannesson H."/>
        </authorList>
    </citation>
    <scope>NUCLEOTIDE SEQUENCE</scope>
    <source>
        <strain evidence="3">CBS 359.72</strain>
    </source>
</reference>
<dbReference type="InterPro" id="IPR011009">
    <property type="entry name" value="Kinase-like_dom_sf"/>
</dbReference>
<evidence type="ECO:0000313" key="3">
    <source>
        <dbReference type="EMBL" id="KAK4245450.1"/>
    </source>
</evidence>
<dbReference type="EMBL" id="MU857701">
    <property type="protein sequence ID" value="KAK4245450.1"/>
    <property type="molecule type" value="Genomic_DNA"/>
</dbReference>
<dbReference type="GO" id="GO:0016301">
    <property type="term" value="F:kinase activity"/>
    <property type="evidence" value="ECO:0007669"/>
    <property type="project" value="UniProtKB-KW"/>
</dbReference>
<name>A0AAN7HL24_9PEZI</name>
<feature type="domain" description="Aminoglycoside phosphotransferase" evidence="2">
    <location>
        <begin position="50"/>
        <end position="223"/>
    </location>
</feature>
<dbReference type="InterPro" id="IPR051678">
    <property type="entry name" value="AGP_Transferase"/>
</dbReference>
<dbReference type="PANTHER" id="PTHR21310">
    <property type="entry name" value="AMINOGLYCOSIDE PHOSPHOTRANSFERASE-RELATED-RELATED"/>
    <property type="match status" value="1"/>
</dbReference>
<protein>
    <submittedName>
        <fullName evidence="3">Kinase-like domain-containing protein</fullName>
    </submittedName>
</protein>
<dbReference type="Pfam" id="PF01636">
    <property type="entry name" value="APH"/>
    <property type="match status" value="1"/>
</dbReference>
<evidence type="ECO:0000256" key="1">
    <source>
        <dbReference type="SAM" id="MobiDB-lite"/>
    </source>
</evidence>
<sequence>MLTKTSTPSPAAPTHLAAASGHPNANDKNWPPPVRIPELGLLVKYGTQVTRAEVEVQRYVYQQLKYRVPVPEVMGWAEDAGQSFIYMALVDAPTLAARWTRLTEPEKQAICKELKGMVQAWRGLKQDPRDVYIRAVSKRPLNDIIVKDRSHLHGLWPGNGAVKAFQEACNIETKGDIPIVFTHGDLVACNILITQGANPRVAAVIDWAQAGWYPSYWEWCKAKWVDMSDDDMDDATQEQWRQRYLPLVVEPLPDSTVYYPWFWFSLANL</sequence>
<comment type="caution">
    <text evidence="3">The sequence shown here is derived from an EMBL/GenBank/DDBJ whole genome shotgun (WGS) entry which is preliminary data.</text>
</comment>
<dbReference type="Gene3D" id="3.90.1200.10">
    <property type="match status" value="1"/>
</dbReference>
<feature type="region of interest" description="Disordered" evidence="1">
    <location>
        <begin position="1"/>
        <end position="31"/>
    </location>
</feature>
<gene>
    <name evidence="3" type="ORF">C7999DRAFT_34212</name>
</gene>